<dbReference type="InterPro" id="IPR038883">
    <property type="entry name" value="AN11006-like"/>
</dbReference>
<gene>
    <name evidence="1" type="ORF">VE01_01523</name>
</gene>
<evidence type="ECO:0000313" key="2">
    <source>
        <dbReference type="Proteomes" id="UP000091956"/>
    </source>
</evidence>
<dbReference type="Proteomes" id="UP000091956">
    <property type="component" value="Unassembled WGS sequence"/>
</dbReference>
<organism evidence="1 2">
    <name type="scientific">Pseudogymnoascus verrucosus</name>
    <dbReference type="NCBI Taxonomy" id="342668"/>
    <lineage>
        <taxon>Eukaryota</taxon>
        <taxon>Fungi</taxon>
        <taxon>Dikarya</taxon>
        <taxon>Ascomycota</taxon>
        <taxon>Pezizomycotina</taxon>
        <taxon>Leotiomycetes</taxon>
        <taxon>Thelebolales</taxon>
        <taxon>Thelebolaceae</taxon>
        <taxon>Pseudogymnoascus</taxon>
    </lineage>
</organism>
<dbReference type="PANTHER" id="PTHR42085">
    <property type="entry name" value="F-BOX DOMAIN-CONTAINING PROTEIN"/>
    <property type="match status" value="1"/>
</dbReference>
<evidence type="ECO:0000313" key="1">
    <source>
        <dbReference type="EMBL" id="OBU00304.2"/>
    </source>
</evidence>
<reference evidence="1 2" key="1">
    <citation type="submission" date="2016-03" db="EMBL/GenBank/DDBJ databases">
        <title>Comparative genomics of Pseudogymnoascus destructans, the fungus causing white-nose syndrome of bats.</title>
        <authorList>
            <person name="Palmer J.M."/>
            <person name="Drees K.P."/>
            <person name="Foster J.T."/>
            <person name="Lindner D.L."/>
        </authorList>
    </citation>
    <scope>NUCLEOTIDE SEQUENCE [LARGE SCALE GENOMIC DNA]</scope>
    <source>
        <strain evidence="1 2">UAMH 10579</strain>
    </source>
</reference>
<sequence>MASTTPTDAKTPPTLLTLPREIRDLIWELCLVSPTSRVLPVYYRTFPAANPPSPFVWTAIRPLPLPRSTEDPYYTATTYDVPAYAAALRVAVTRTLHLVPCAPTTSELLSPTLLPLAHSLPLVNRQLHAETAGRFWAANTLVLPDYAVGCEVLAYLGPARQGIQRVEMVIGNVWDVKRFHGWQIILMLNQLEWLVREGALEMLRLKYVVGVDDGFENQPEAYSLWYHMLLQNREESDWGRCKRELVWEDEMKPDNMLPQLERSWGLKEDTQLVTAYQLGIIKRRWW</sequence>
<reference evidence="2" key="2">
    <citation type="journal article" date="2018" name="Nat. Commun.">
        <title>Extreme sensitivity to ultraviolet light in the fungal pathogen causing white-nose syndrome of bats.</title>
        <authorList>
            <person name="Palmer J.M."/>
            <person name="Drees K.P."/>
            <person name="Foster J.T."/>
            <person name="Lindner D.L."/>
        </authorList>
    </citation>
    <scope>NUCLEOTIDE SEQUENCE [LARGE SCALE GENOMIC DNA]</scope>
    <source>
        <strain evidence="2">UAMH 10579</strain>
    </source>
</reference>
<dbReference type="RefSeq" id="XP_059320024.1">
    <property type="nucleotide sequence ID" value="XM_059463369.1"/>
</dbReference>
<dbReference type="EMBL" id="KV460209">
    <property type="protein sequence ID" value="OBU00304.2"/>
    <property type="molecule type" value="Genomic_DNA"/>
</dbReference>
<accession>A0A1B8GWV0</accession>
<evidence type="ECO:0008006" key="3">
    <source>
        <dbReference type="Google" id="ProtNLM"/>
    </source>
</evidence>
<keyword evidence="2" id="KW-1185">Reference proteome</keyword>
<dbReference type="GeneID" id="84234234"/>
<dbReference type="PANTHER" id="PTHR42085:SF2">
    <property type="entry name" value="F-BOX DOMAIN-CONTAINING PROTEIN"/>
    <property type="match status" value="1"/>
</dbReference>
<dbReference type="AlphaFoldDB" id="A0A1B8GWV0"/>
<name>A0A1B8GWV0_9PEZI</name>
<protein>
    <recommendedName>
        <fullName evidence="3">F-box domain-containing protein</fullName>
    </recommendedName>
</protein>
<proteinExistence type="predicted"/>